<dbReference type="OrthoDB" id="10071887at2759"/>
<keyword evidence="15" id="KW-1185">Reference proteome</keyword>
<dbReference type="SUPFAM" id="SSF81321">
    <property type="entry name" value="Family A G protein-coupled receptor-like"/>
    <property type="match status" value="1"/>
</dbReference>
<evidence type="ECO:0000256" key="4">
    <source>
        <dbReference type="ARBA" id="ARBA00022989"/>
    </source>
</evidence>
<comment type="similarity">
    <text evidence="9">Belongs to the G-protein coupled receptor 1 family.</text>
</comment>
<dbReference type="EMBL" id="CAJNOQ010000464">
    <property type="protein sequence ID" value="CAF0804286.1"/>
    <property type="molecule type" value="Genomic_DNA"/>
</dbReference>
<proteinExistence type="inferred from homology"/>
<name>A0A813T3R1_9BILA</name>
<evidence type="ECO:0000256" key="8">
    <source>
        <dbReference type="ARBA" id="ARBA00023224"/>
    </source>
</evidence>
<dbReference type="PANTHER" id="PTHR24247">
    <property type="entry name" value="5-HYDROXYTRYPTAMINE RECEPTOR"/>
    <property type="match status" value="1"/>
</dbReference>
<sequence length="768" mass="87133">MDSECNNCTQSLYKTVLVISGGSILSVLIITGNLLVMISFRINKQLRTVTNYFLLSLAIADFTIGFFSIPIFITYTVANTWPFNSFLCNIWLSVDYTMSNASVANLLLICFDRYLSITRPLTYRAKRTPRRAAAMICLGWTISFFIWTPWIFAWPYIDSSVIHTSNMKEPHCKLPFADKAVFSIPTAIAAFYLPVTLMCLLYYRIYRETVKRRKELHLLQAQHCNPSSWSALNSGSNTNVGTIATANTSNGQTAVTSVHGGQQHRLSTSDAHTLELDTDAVSTTSQQIKSNNSLVITQQSDRQLRLHWKICCCSRCCEDAPVTLNEDESSSCSQNRQQIITINDENRKISLVNGRPGVIRETTTFSKSDGSPTKSSLLYDPWVRRIDASSTATGEQRFFCNWNTIDSDYDTLSSNRLKNMFIPKTVIHECQSNSGENSSNYVRYDLCNRKSNESITVLQKSNLKDITATWPYIDAVDSDGNDLKIKQKQYLHSSNTEYNDNDNDEGDNESNLSLTDKDIEYVESRLRGQLLPIKLHRQSKIKQQTSANASTYSLHNQPSNIASIIIQEQKNKHFVGPIEDNSSCRQTKHLSARSSVTITATTPYHEITTIDNNQINISKSPSLIKLSQTDITTDNKKGKRRSKSTVNGSVKSTKRRVEKVKDQKAAKTLSAILLAFIITWLPYNTNIIISTIKPNIFARGFPMYWERLGYMLCYINSAINPMLYALCNSTFRRTFSRILRCECHRRHTSQMHVIRPSSHFHRKNVKSK</sequence>
<evidence type="ECO:0000259" key="12">
    <source>
        <dbReference type="PROSITE" id="PS50262"/>
    </source>
</evidence>
<evidence type="ECO:0000256" key="5">
    <source>
        <dbReference type="ARBA" id="ARBA00023040"/>
    </source>
</evidence>
<dbReference type="Pfam" id="PF00001">
    <property type="entry name" value="7tm_1"/>
    <property type="match status" value="2"/>
</dbReference>
<dbReference type="PROSITE" id="PS50262">
    <property type="entry name" value="G_PROTEIN_RECEP_F1_2"/>
    <property type="match status" value="1"/>
</dbReference>
<evidence type="ECO:0000313" key="13">
    <source>
        <dbReference type="EMBL" id="CAF0804286.1"/>
    </source>
</evidence>
<evidence type="ECO:0000313" key="15">
    <source>
        <dbReference type="Proteomes" id="UP000663829"/>
    </source>
</evidence>
<accession>A0A813T3R1</accession>
<evidence type="ECO:0000256" key="1">
    <source>
        <dbReference type="ARBA" id="ARBA00004651"/>
    </source>
</evidence>
<feature type="transmembrane region" description="Helical" evidence="11">
    <location>
        <begin position="708"/>
        <end position="727"/>
    </location>
</feature>
<dbReference type="InterPro" id="IPR000276">
    <property type="entry name" value="GPCR_Rhodpsn"/>
</dbReference>
<feature type="transmembrane region" description="Helical" evidence="11">
    <location>
        <begin position="132"/>
        <end position="157"/>
    </location>
</feature>
<dbReference type="GO" id="GO:0045202">
    <property type="term" value="C:synapse"/>
    <property type="evidence" value="ECO:0007669"/>
    <property type="project" value="TreeGrafter"/>
</dbReference>
<dbReference type="PANTHER" id="PTHR24247:SF265">
    <property type="entry name" value="MUSCARINIC ACETYLCHOLINE RECEPTOR DM1"/>
    <property type="match status" value="1"/>
</dbReference>
<evidence type="ECO:0000256" key="2">
    <source>
        <dbReference type="ARBA" id="ARBA00022475"/>
    </source>
</evidence>
<keyword evidence="4 11" id="KW-1133">Transmembrane helix</keyword>
<evidence type="ECO:0000256" key="10">
    <source>
        <dbReference type="SAM" id="MobiDB-lite"/>
    </source>
</evidence>
<organism evidence="13 15">
    <name type="scientific">Didymodactylos carnosus</name>
    <dbReference type="NCBI Taxonomy" id="1234261"/>
    <lineage>
        <taxon>Eukaryota</taxon>
        <taxon>Metazoa</taxon>
        <taxon>Spiralia</taxon>
        <taxon>Gnathifera</taxon>
        <taxon>Rotifera</taxon>
        <taxon>Eurotatoria</taxon>
        <taxon>Bdelloidea</taxon>
        <taxon>Philodinida</taxon>
        <taxon>Philodinidae</taxon>
        <taxon>Didymodactylos</taxon>
    </lineage>
</organism>
<keyword evidence="8 9" id="KW-0807">Transducer</keyword>
<keyword evidence="5 9" id="KW-0297">G-protein coupled receptor</keyword>
<gene>
    <name evidence="13" type="ORF">GPM918_LOCUS3687</name>
    <name evidence="14" type="ORF">SRO942_LOCUS3683</name>
</gene>
<keyword evidence="7 9" id="KW-0675">Receptor</keyword>
<dbReference type="InterPro" id="IPR017452">
    <property type="entry name" value="GPCR_Rhodpsn_7TM"/>
</dbReference>
<keyword evidence="2" id="KW-1003">Cell membrane</keyword>
<dbReference type="GO" id="GO:0007187">
    <property type="term" value="P:G protein-coupled receptor signaling pathway, coupled to cyclic nucleotide second messenger"/>
    <property type="evidence" value="ECO:0007669"/>
    <property type="project" value="TreeGrafter"/>
</dbReference>
<dbReference type="Proteomes" id="UP000681722">
    <property type="component" value="Unassembled WGS sequence"/>
</dbReference>
<evidence type="ECO:0000256" key="11">
    <source>
        <dbReference type="SAM" id="Phobius"/>
    </source>
</evidence>
<feature type="transmembrane region" description="Helical" evidence="11">
    <location>
        <begin position="52"/>
        <end position="78"/>
    </location>
</feature>
<evidence type="ECO:0000256" key="6">
    <source>
        <dbReference type="ARBA" id="ARBA00023136"/>
    </source>
</evidence>
<dbReference type="Proteomes" id="UP000663829">
    <property type="component" value="Unassembled WGS sequence"/>
</dbReference>
<dbReference type="GO" id="GO:0030425">
    <property type="term" value="C:dendrite"/>
    <property type="evidence" value="ECO:0007669"/>
    <property type="project" value="TreeGrafter"/>
</dbReference>
<feature type="transmembrane region" description="Helical" evidence="11">
    <location>
        <begin position="180"/>
        <end position="203"/>
    </location>
</feature>
<dbReference type="GO" id="GO:0004993">
    <property type="term" value="F:G protein-coupled serotonin receptor activity"/>
    <property type="evidence" value="ECO:0007669"/>
    <property type="project" value="TreeGrafter"/>
</dbReference>
<comment type="subcellular location">
    <subcellularLocation>
        <location evidence="1">Cell membrane</location>
        <topology evidence="1">Multi-pass membrane protein</topology>
    </subcellularLocation>
</comment>
<dbReference type="PROSITE" id="PS00237">
    <property type="entry name" value="G_PROTEIN_RECEP_F1_1"/>
    <property type="match status" value="1"/>
</dbReference>
<keyword evidence="3 9" id="KW-0812">Transmembrane</keyword>
<dbReference type="AlphaFoldDB" id="A0A813T3R1"/>
<evidence type="ECO:0000256" key="9">
    <source>
        <dbReference type="RuleBase" id="RU000688"/>
    </source>
</evidence>
<feature type="transmembrane region" description="Helical" evidence="11">
    <location>
        <begin position="665"/>
        <end position="683"/>
    </location>
</feature>
<dbReference type="Gene3D" id="1.20.1070.10">
    <property type="entry name" value="Rhodopsin 7-helix transmembrane proteins"/>
    <property type="match status" value="2"/>
</dbReference>
<dbReference type="GO" id="GO:0005886">
    <property type="term" value="C:plasma membrane"/>
    <property type="evidence" value="ECO:0007669"/>
    <property type="project" value="UniProtKB-SubCell"/>
</dbReference>
<evidence type="ECO:0000256" key="7">
    <source>
        <dbReference type="ARBA" id="ARBA00023170"/>
    </source>
</evidence>
<feature type="transmembrane region" description="Helical" evidence="11">
    <location>
        <begin position="90"/>
        <end position="111"/>
    </location>
</feature>
<dbReference type="PRINTS" id="PR00237">
    <property type="entry name" value="GPCRRHODOPSN"/>
</dbReference>
<feature type="domain" description="G-protein coupled receptors family 1 profile" evidence="12">
    <location>
        <begin position="32"/>
        <end position="724"/>
    </location>
</feature>
<protein>
    <recommendedName>
        <fullName evidence="12">G-protein coupled receptors family 1 profile domain-containing protein</fullName>
    </recommendedName>
</protein>
<feature type="region of interest" description="Disordered" evidence="10">
    <location>
        <begin position="629"/>
        <end position="655"/>
    </location>
</feature>
<keyword evidence="6 11" id="KW-0472">Membrane</keyword>
<evidence type="ECO:0000313" key="14">
    <source>
        <dbReference type="EMBL" id="CAF3589497.1"/>
    </source>
</evidence>
<dbReference type="GO" id="GO:0016907">
    <property type="term" value="F:G protein-coupled acetylcholine receptor activity"/>
    <property type="evidence" value="ECO:0007669"/>
    <property type="project" value="TreeGrafter"/>
</dbReference>
<comment type="caution">
    <text evidence="13">The sequence shown here is derived from an EMBL/GenBank/DDBJ whole genome shotgun (WGS) entry which is preliminary data.</text>
</comment>
<feature type="transmembrane region" description="Helical" evidence="11">
    <location>
        <begin position="16"/>
        <end position="40"/>
    </location>
</feature>
<reference evidence="13" key="1">
    <citation type="submission" date="2021-02" db="EMBL/GenBank/DDBJ databases">
        <authorList>
            <person name="Nowell W R."/>
        </authorList>
    </citation>
    <scope>NUCLEOTIDE SEQUENCE</scope>
</reference>
<dbReference type="EMBL" id="CAJOBC010000463">
    <property type="protein sequence ID" value="CAF3589497.1"/>
    <property type="molecule type" value="Genomic_DNA"/>
</dbReference>
<dbReference type="GO" id="GO:0007197">
    <property type="term" value="P:adenylate cyclase-inhibiting G protein-coupled acetylcholine receptor signaling pathway"/>
    <property type="evidence" value="ECO:0007669"/>
    <property type="project" value="TreeGrafter"/>
</dbReference>
<evidence type="ECO:0000256" key="3">
    <source>
        <dbReference type="ARBA" id="ARBA00022692"/>
    </source>
</evidence>